<evidence type="ECO:0000256" key="2">
    <source>
        <dbReference type="ARBA" id="ARBA00006374"/>
    </source>
</evidence>
<dbReference type="PANTHER" id="PTHR13026">
    <property type="entry name" value="NNP-1 PROTEIN NOVEL NUCLEAR PROTEIN 1 NOP52"/>
    <property type="match status" value="1"/>
</dbReference>
<organism evidence="6 7">
    <name type="scientific">Tulasnella calospora MUT 4182</name>
    <dbReference type="NCBI Taxonomy" id="1051891"/>
    <lineage>
        <taxon>Eukaryota</taxon>
        <taxon>Fungi</taxon>
        <taxon>Dikarya</taxon>
        <taxon>Basidiomycota</taxon>
        <taxon>Agaricomycotina</taxon>
        <taxon>Agaricomycetes</taxon>
        <taxon>Cantharellales</taxon>
        <taxon>Tulasnellaceae</taxon>
        <taxon>Tulasnella</taxon>
    </lineage>
</organism>
<accession>A0A0C3M2J9</accession>
<keyword evidence="3" id="KW-0698">rRNA processing</keyword>
<dbReference type="PANTHER" id="PTHR13026:SF0">
    <property type="entry name" value="RIBOSOMAL RNA PROCESSING 1B"/>
    <property type="match status" value="1"/>
</dbReference>
<dbReference type="STRING" id="1051891.A0A0C3M2J9"/>
<sequence>MPSKPRMNAEEAQDDAQELPMGKYFASSDKAVRDKAVDGLKQFLVARGDDLLDDKELTKLWKGLFFCFWHSDKPLVQQALATDLAELLLKIPSTPASLHFLKGFWDMILREWTKIDVHRIDKFYMLIRRFVNAAFRLQLRENWDDDCCDAYEYILTRPDGPLDPDDPKHITSLAYHLADIYLEELEKALDSSESTCPAPILDVIQPFLAFAARTPVKASVPRLQDSVFQPLISALKPATSEEPPAKRRRLSLGSSSPNLSNVIARSTLDHSRHYPLKTTTSTSTLDSKPSQPTEIRKAILKAILDVGGQSETREHNRKKLFAFWKAATAEGQTDQTDWDAS</sequence>
<dbReference type="InterPro" id="IPR010301">
    <property type="entry name" value="RRP1"/>
</dbReference>
<evidence type="ECO:0000313" key="7">
    <source>
        <dbReference type="Proteomes" id="UP000054248"/>
    </source>
</evidence>
<keyword evidence="4" id="KW-0539">Nucleus</keyword>
<evidence type="ECO:0000256" key="1">
    <source>
        <dbReference type="ARBA" id="ARBA00004123"/>
    </source>
</evidence>
<dbReference type="GO" id="GO:0030688">
    <property type="term" value="C:preribosome, small subunit precursor"/>
    <property type="evidence" value="ECO:0007669"/>
    <property type="project" value="InterPro"/>
</dbReference>
<gene>
    <name evidence="6" type="ORF">M407DRAFT_22837</name>
</gene>
<dbReference type="GO" id="GO:0006364">
    <property type="term" value="P:rRNA processing"/>
    <property type="evidence" value="ECO:0007669"/>
    <property type="project" value="UniProtKB-KW"/>
</dbReference>
<feature type="region of interest" description="Disordered" evidence="5">
    <location>
        <begin position="238"/>
        <end position="258"/>
    </location>
</feature>
<proteinExistence type="inferred from homology"/>
<comment type="subcellular location">
    <subcellularLocation>
        <location evidence="1">Nucleus</location>
    </subcellularLocation>
</comment>
<keyword evidence="7" id="KW-1185">Reference proteome</keyword>
<dbReference type="Proteomes" id="UP000054248">
    <property type="component" value="Unassembled WGS sequence"/>
</dbReference>
<dbReference type="AlphaFoldDB" id="A0A0C3M2J9"/>
<reference evidence="6 7" key="1">
    <citation type="submission" date="2014-04" db="EMBL/GenBank/DDBJ databases">
        <authorList>
            <consortium name="DOE Joint Genome Institute"/>
            <person name="Kuo A."/>
            <person name="Girlanda M."/>
            <person name="Perotto S."/>
            <person name="Kohler A."/>
            <person name="Nagy L.G."/>
            <person name="Floudas D."/>
            <person name="Copeland A."/>
            <person name="Barry K.W."/>
            <person name="Cichocki N."/>
            <person name="Veneault-Fourrey C."/>
            <person name="LaButti K."/>
            <person name="Lindquist E.A."/>
            <person name="Lipzen A."/>
            <person name="Lundell T."/>
            <person name="Morin E."/>
            <person name="Murat C."/>
            <person name="Sun H."/>
            <person name="Tunlid A."/>
            <person name="Henrissat B."/>
            <person name="Grigoriev I.V."/>
            <person name="Hibbett D.S."/>
            <person name="Martin F."/>
            <person name="Nordberg H.P."/>
            <person name="Cantor M.N."/>
            <person name="Hua S.X."/>
        </authorList>
    </citation>
    <scope>NUCLEOTIDE SEQUENCE [LARGE SCALE GENOMIC DNA]</scope>
    <source>
        <strain evidence="6 7">MUT 4182</strain>
    </source>
</reference>
<reference evidence="7" key="2">
    <citation type="submission" date="2015-01" db="EMBL/GenBank/DDBJ databases">
        <title>Evolutionary Origins and Diversification of the Mycorrhizal Mutualists.</title>
        <authorList>
            <consortium name="DOE Joint Genome Institute"/>
            <consortium name="Mycorrhizal Genomics Consortium"/>
            <person name="Kohler A."/>
            <person name="Kuo A."/>
            <person name="Nagy L.G."/>
            <person name="Floudas D."/>
            <person name="Copeland A."/>
            <person name="Barry K.W."/>
            <person name="Cichocki N."/>
            <person name="Veneault-Fourrey C."/>
            <person name="LaButti K."/>
            <person name="Lindquist E.A."/>
            <person name="Lipzen A."/>
            <person name="Lundell T."/>
            <person name="Morin E."/>
            <person name="Murat C."/>
            <person name="Riley R."/>
            <person name="Ohm R."/>
            <person name="Sun H."/>
            <person name="Tunlid A."/>
            <person name="Henrissat B."/>
            <person name="Grigoriev I.V."/>
            <person name="Hibbett D.S."/>
            <person name="Martin F."/>
        </authorList>
    </citation>
    <scope>NUCLEOTIDE SEQUENCE [LARGE SCALE GENOMIC DNA]</scope>
    <source>
        <strain evidence="7">MUT 4182</strain>
    </source>
</reference>
<dbReference type="HOGENOM" id="CLU_022876_1_0_1"/>
<protein>
    <recommendedName>
        <fullName evidence="8">Nop52-domain-containing protein</fullName>
    </recommendedName>
</protein>
<evidence type="ECO:0000256" key="4">
    <source>
        <dbReference type="ARBA" id="ARBA00023242"/>
    </source>
</evidence>
<dbReference type="OrthoDB" id="2019504at2759"/>
<evidence type="ECO:0000256" key="3">
    <source>
        <dbReference type="ARBA" id="ARBA00022552"/>
    </source>
</evidence>
<dbReference type="Pfam" id="PF05997">
    <property type="entry name" value="Nop52"/>
    <property type="match status" value="1"/>
</dbReference>
<feature type="region of interest" description="Disordered" evidence="5">
    <location>
        <begin position="271"/>
        <end position="292"/>
    </location>
</feature>
<evidence type="ECO:0008006" key="8">
    <source>
        <dbReference type="Google" id="ProtNLM"/>
    </source>
</evidence>
<evidence type="ECO:0000256" key="5">
    <source>
        <dbReference type="SAM" id="MobiDB-lite"/>
    </source>
</evidence>
<comment type="similarity">
    <text evidence="2">Belongs to the RRP1 family.</text>
</comment>
<evidence type="ECO:0000313" key="6">
    <source>
        <dbReference type="EMBL" id="KIO27927.1"/>
    </source>
</evidence>
<dbReference type="GO" id="GO:0005634">
    <property type="term" value="C:nucleus"/>
    <property type="evidence" value="ECO:0007669"/>
    <property type="project" value="UniProtKB-SubCell"/>
</dbReference>
<name>A0A0C3M2J9_9AGAM</name>
<dbReference type="EMBL" id="KN823001">
    <property type="protein sequence ID" value="KIO27927.1"/>
    <property type="molecule type" value="Genomic_DNA"/>
</dbReference>